<accession>A0A845ASF8</accession>
<dbReference type="OrthoDB" id="784829at2"/>
<dbReference type="EMBL" id="WTYA01000011">
    <property type="protein sequence ID" value="MXP29818.1"/>
    <property type="molecule type" value="Genomic_DNA"/>
</dbReference>
<evidence type="ECO:0000313" key="3">
    <source>
        <dbReference type="Proteomes" id="UP000439780"/>
    </source>
</evidence>
<evidence type="ECO:0000259" key="1">
    <source>
        <dbReference type="Pfam" id="PF06048"/>
    </source>
</evidence>
<feature type="domain" description="DUF927" evidence="1">
    <location>
        <begin position="40"/>
        <end position="253"/>
    </location>
</feature>
<dbReference type="InterPro" id="IPR009270">
    <property type="entry name" value="DUF927"/>
</dbReference>
<comment type="caution">
    <text evidence="2">The sequence shown here is derived from an EMBL/GenBank/DDBJ whole genome shotgun (WGS) entry which is preliminary data.</text>
</comment>
<organism evidence="2 3">
    <name type="scientific">Qipengyuania algicida</name>
    <dbReference type="NCBI Taxonomy" id="1836209"/>
    <lineage>
        <taxon>Bacteria</taxon>
        <taxon>Pseudomonadati</taxon>
        <taxon>Pseudomonadota</taxon>
        <taxon>Alphaproteobacteria</taxon>
        <taxon>Sphingomonadales</taxon>
        <taxon>Erythrobacteraceae</taxon>
        <taxon>Qipengyuania</taxon>
    </lineage>
</organism>
<dbReference type="AlphaFoldDB" id="A0A845ASF8"/>
<dbReference type="RefSeq" id="WP_160754115.1">
    <property type="nucleotide sequence ID" value="NZ_WTYA01000011.1"/>
</dbReference>
<keyword evidence="3" id="KW-1185">Reference proteome</keyword>
<dbReference type="Proteomes" id="UP000439780">
    <property type="component" value="Unassembled WGS sequence"/>
</dbReference>
<name>A0A845ASF8_9SPHN</name>
<protein>
    <submittedName>
        <fullName evidence="2">DUF927 domain-containing protein</fullName>
    </submittedName>
</protein>
<evidence type="ECO:0000313" key="2">
    <source>
        <dbReference type="EMBL" id="MXP29818.1"/>
    </source>
</evidence>
<proteinExistence type="predicted"/>
<sequence>MAKSTPNAPIELDLSTGQSVTVEGVAALSGTQYVRFTSNEKAFEIPRLSFVGEKLNVRKLLAEKGIVIIASDDWNALLDVVNKTTQFRQEPLIEKPGWTEPYYALPTGIVLRPKGAPKGTAVFTGRDRKAARSGSPLKWRKAIPEVLTGQSLPMVAIMAGFAAPLQRFAETNLNGGIECYGPGNTGKTTLLTLMASISGDPADMPTFHATDFGHEQAFAEFEDRILPIDEGSMRADRSPQSTKTFNFRMAHGTPKVSAIQPSRRQHSFIYALSSNSPFADDLAQLDHDTAEAAMQRLISLEVNGPPLGVLDFIPDGFASTADVMQHLNRSARQQFGTAFPKFIAHIVDLRAADDYAFRQRIRDGIATFEQRLGMAGSTAEKSRISSAFGLLYVAGIIAQEANVLPEEWDCMSACVAAFQNYLLQRPALMPLQARLKLVAGLHQTLDLRNRTAPNLTKKRFEAHGAFLKSGVKGRTELLLTDAIQKRYFPDFRKLAKSGRYTDLIIRDKDRLTTQRQVRKGARYKKERFYCFVLPPEVVPPVEPASSA</sequence>
<gene>
    <name evidence="2" type="ORF">GRI58_13470</name>
</gene>
<dbReference type="Pfam" id="PF06048">
    <property type="entry name" value="DUF927"/>
    <property type="match status" value="1"/>
</dbReference>
<reference evidence="2 3" key="1">
    <citation type="submission" date="2019-12" db="EMBL/GenBank/DDBJ databases">
        <title>Genomic-based taxomic classification of the family Erythrobacteraceae.</title>
        <authorList>
            <person name="Xu L."/>
        </authorList>
    </citation>
    <scope>NUCLEOTIDE SEQUENCE [LARGE SCALE GENOMIC DNA]</scope>
    <source>
        <strain evidence="2 3">KEMB 9005-328</strain>
    </source>
</reference>